<dbReference type="PANTHER" id="PTHR10827">
    <property type="entry name" value="RETICULOCALBIN"/>
    <property type="match status" value="1"/>
</dbReference>
<accession>A0A973A7X8</accession>
<dbReference type="InterPro" id="IPR011992">
    <property type="entry name" value="EF-hand-dom_pair"/>
</dbReference>
<feature type="compositionally biased region" description="Acidic residues" evidence="1">
    <location>
        <begin position="150"/>
        <end position="161"/>
    </location>
</feature>
<sequence length="161" mass="17955">MLSISRATLALTLALLTLPALAAGGKLQKHMLDKMDANKDGVITLDEFQPRGQDRMTKADTDHDGAISMAEMRAQQSEKIAEHQARMAERMAGMEEKFATMDIDKDGKITPNEARQAAFNRMDINQDGQLSADELRRPGSKKGHRRHDEDYDDAVETDIED</sequence>
<feature type="signal peptide" evidence="2">
    <location>
        <begin position="1"/>
        <end position="22"/>
    </location>
</feature>
<evidence type="ECO:0000313" key="5">
    <source>
        <dbReference type="Proteomes" id="UP000754644"/>
    </source>
</evidence>
<protein>
    <submittedName>
        <fullName evidence="4">EF-hand domain-containing protein</fullName>
    </submittedName>
</protein>
<dbReference type="PROSITE" id="PS00018">
    <property type="entry name" value="EF_HAND_1"/>
    <property type="match status" value="2"/>
</dbReference>
<proteinExistence type="predicted"/>
<dbReference type="Pfam" id="PF13202">
    <property type="entry name" value="EF-hand_5"/>
    <property type="match status" value="4"/>
</dbReference>
<dbReference type="SUPFAM" id="SSF47473">
    <property type="entry name" value="EF-hand"/>
    <property type="match status" value="1"/>
</dbReference>
<dbReference type="AlphaFoldDB" id="A0A973A7X8"/>
<organism evidence="4 5">
    <name type="scientific">SAR86 cluster bacterium</name>
    <dbReference type="NCBI Taxonomy" id="2030880"/>
    <lineage>
        <taxon>Bacteria</taxon>
        <taxon>Pseudomonadati</taxon>
        <taxon>Pseudomonadota</taxon>
        <taxon>Gammaproteobacteria</taxon>
        <taxon>SAR86 cluster</taxon>
    </lineage>
</organism>
<comment type="caution">
    <text evidence="4">The sequence shown here is derived from an EMBL/GenBank/DDBJ whole genome shotgun (WGS) entry which is preliminary data.</text>
</comment>
<name>A0A973A7X8_9GAMM</name>
<dbReference type="Proteomes" id="UP000754644">
    <property type="component" value="Unassembled WGS sequence"/>
</dbReference>
<dbReference type="InterPro" id="IPR002048">
    <property type="entry name" value="EF_hand_dom"/>
</dbReference>
<dbReference type="PANTHER" id="PTHR10827:SF85">
    <property type="entry name" value="CALCIUM-BINDING PROTEIN"/>
    <property type="match status" value="1"/>
</dbReference>
<feature type="domain" description="EF-hand" evidence="3">
    <location>
        <begin position="29"/>
        <end position="58"/>
    </location>
</feature>
<evidence type="ECO:0000313" key="4">
    <source>
        <dbReference type="EMBL" id="NQV63812.1"/>
    </source>
</evidence>
<evidence type="ECO:0000259" key="3">
    <source>
        <dbReference type="PROSITE" id="PS50222"/>
    </source>
</evidence>
<dbReference type="GO" id="GO:0005509">
    <property type="term" value="F:calcium ion binding"/>
    <property type="evidence" value="ECO:0007669"/>
    <property type="project" value="InterPro"/>
</dbReference>
<gene>
    <name evidence="4" type="ORF">HQ497_00480</name>
</gene>
<dbReference type="Gene3D" id="1.10.238.10">
    <property type="entry name" value="EF-hand"/>
    <property type="match status" value="2"/>
</dbReference>
<feature type="domain" description="EF-hand" evidence="3">
    <location>
        <begin position="89"/>
        <end position="124"/>
    </location>
</feature>
<evidence type="ECO:0000256" key="1">
    <source>
        <dbReference type="SAM" id="MobiDB-lite"/>
    </source>
</evidence>
<feature type="region of interest" description="Disordered" evidence="1">
    <location>
        <begin position="120"/>
        <end position="161"/>
    </location>
</feature>
<feature type="chain" id="PRO_5037316788" evidence="2">
    <location>
        <begin position="23"/>
        <end position="161"/>
    </location>
</feature>
<keyword evidence="2" id="KW-0732">Signal</keyword>
<evidence type="ECO:0000256" key="2">
    <source>
        <dbReference type="SAM" id="SignalP"/>
    </source>
</evidence>
<reference evidence="4" key="1">
    <citation type="submission" date="2020-05" db="EMBL/GenBank/DDBJ databases">
        <title>Sulfur intermediates as new biogeochemical hubs in an aquatic model microbial ecosystem.</title>
        <authorList>
            <person name="Vigneron A."/>
        </authorList>
    </citation>
    <scope>NUCLEOTIDE SEQUENCE</scope>
    <source>
        <strain evidence="4">Bin.250</strain>
    </source>
</reference>
<dbReference type="EMBL" id="JABMOJ010000018">
    <property type="protein sequence ID" value="NQV63812.1"/>
    <property type="molecule type" value="Genomic_DNA"/>
</dbReference>
<dbReference type="PROSITE" id="PS50222">
    <property type="entry name" value="EF_HAND_2"/>
    <property type="match status" value="2"/>
</dbReference>
<dbReference type="InterPro" id="IPR018247">
    <property type="entry name" value="EF_Hand_1_Ca_BS"/>
</dbReference>